<keyword evidence="2" id="KW-0732">Signal</keyword>
<feature type="chain" id="PRO_5042926057" evidence="2">
    <location>
        <begin position="24"/>
        <end position="640"/>
    </location>
</feature>
<protein>
    <submittedName>
        <fullName evidence="3">Uncharacterized protein</fullName>
    </submittedName>
</protein>
<evidence type="ECO:0000313" key="3">
    <source>
        <dbReference type="EMBL" id="ANO34311.1"/>
    </source>
</evidence>
<dbReference type="AlphaFoldDB" id="A0AAN1CT70"/>
<feature type="coiled-coil region" evidence="1">
    <location>
        <begin position="603"/>
        <end position="630"/>
    </location>
</feature>
<proteinExistence type="predicted"/>
<dbReference type="Proteomes" id="UP000092018">
    <property type="component" value="Chromosome 2"/>
</dbReference>
<dbReference type="KEGG" id="vbr:A6E01_13955"/>
<dbReference type="EMBL" id="CP016178">
    <property type="protein sequence ID" value="ANO34311.1"/>
    <property type="molecule type" value="Genomic_DNA"/>
</dbReference>
<feature type="signal peptide" evidence="2">
    <location>
        <begin position="1"/>
        <end position="23"/>
    </location>
</feature>
<keyword evidence="1" id="KW-0175">Coiled coil</keyword>
<evidence type="ECO:0000256" key="1">
    <source>
        <dbReference type="SAM" id="Coils"/>
    </source>
</evidence>
<dbReference type="PROSITE" id="PS51257">
    <property type="entry name" value="PROKAR_LIPOPROTEIN"/>
    <property type="match status" value="1"/>
</dbReference>
<evidence type="ECO:0000256" key="2">
    <source>
        <dbReference type="SAM" id="SignalP"/>
    </source>
</evidence>
<reference evidence="3 4" key="1">
    <citation type="submission" date="2016-06" db="EMBL/GenBank/DDBJ databases">
        <title>Adaptive Radiation by Waves of Gene Transfer Leads to Fine-Scale Resource Partitioning in Marine Microbes.</title>
        <authorList>
            <person name="Hehemann J.-H."/>
            <person name="Arevalo P."/>
            <person name="Datta M.S."/>
            <person name="Yu X."/>
            <person name="Corzett C."/>
            <person name="Henschel A."/>
            <person name="Preheim S.P."/>
            <person name="Timberlake S."/>
            <person name="Alm E.J."/>
            <person name="Polz M.F."/>
        </authorList>
    </citation>
    <scope>NUCLEOTIDE SEQUENCE [LARGE SCALE GENOMIC DNA]</scope>
    <source>
        <strain evidence="3 4">FF50</strain>
    </source>
</reference>
<organism evidence="3 4">
    <name type="scientific">Vibrio breoganii</name>
    <dbReference type="NCBI Taxonomy" id="553239"/>
    <lineage>
        <taxon>Bacteria</taxon>
        <taxon>Pseudomonadati</taxon>
        <taxon>Pseudomonadota</taxon>
        <taxon>Gammaproteobacteria</taxon>
        <taxon>Vibrionales</taxon>
        <taxon>Vibrionaceae</taxon>
        <taxon>Vibrio</taxon>
    </lineage>
</organism>
<dbReference type="RefSeq" id="WP_065210486.1">
    <property type="nucleotide sequence ID" value="NZ_CP016178.1"/>
</dbReference>
<name>A0AAN1CT70_9VIBR</name>
<accession>A0AAN1CT70</accession>
<gene>
    <name evidence="3" type="ORF">A6E01_13955</name>
</gene>
<evidence type="ECO:0000313" key="4">
    <source>
        <dbReference type="Proteomes" id="UP000092018"/>
    </source>
</evidence>
<sequence length="640" mass="67791">MKLRLLSATIAATLLAGCSSSGSSDSSTPKSGVADVVYSESLNAAYIEGDQGNSAVIVGDGNGNAAVTVNGEVFTVQGDVIVDKNGDIVGGVVVENGVATAYIDGVAYSLSVEDGRLLVGINDIAPDFGDTPRWGPEFGDDSWGPESAPTYGDIDEVFGTTIITLDNGERVVVKDGVLYHPESDSGVVLNNDGTITNMDGEVIGTGNMTELGFVVTLDSGEEIIFRNDNGRLFAAIVSSGNGHIHWGPDAAPTYGNIDEVFGTTVITLDNGERVVVKDGVLYHPESDSGVVLNNDGTITNMDGEVIGSGEMTELGFVVQLESGAEVIFRNDNGRLFAAIISESGNNHWGPEAAPTYGDIDEVFGTTVITLDNGERVVVKDGVLYHPESDSGVVLNNDGTITNMDGEVIGSGEMTEHGFVVQLENGAEIIFRNDNGRLFAAIISPVSPANDLPTLGFDLDGNQLTVTLLDGTEVIIQDNGVTGGVIIGPEGDTKLVSKATMDAYKEAAEVLSPEEQKSLVAVFLVNQSGDVINDEMRRALWKVQKESTVEWAKQSVENATKMVQIIAIEVDEIGQKPYSLGYYLLTGQKKGISELKGAARDKAVNMTEAQKAELRNKLQSLSQEQRQQIKQAIKSRVASRS</sequence>